<dbReference type="GeneID" id="26903963"/>
<evidence type="ECO:0000313" key="3">
    <source>
        <dbReference type="Proteomes" id="UP000037923"/>
    </source>
</evidence>
<sequence>MRSSTANPCTLDTVRSCVAWLDYVSAALNPERTPHHSCLVHDMHALMRSTAPPPPALQEQWSTQVWAMPGEPYEVYLLRCLARQSGVTLLSPHFSFDSPAVETVDPQMGAAGAQALYAETCVVVGLRVEPTAKNLLQTGWDTQPCPYCPSADPATTAGFHPVLPLLYGGDTCGRCGRAFPMVPAWTRTVYLVLQHGDRTRAAAVAYGDGALRHLSLGASINALLYRSQTEQQEPLLVVHAAQPSVVLSLPAALLTTLNPSSTEASTPTEQRNFFRTFYDQMQSSFAAQKWSGPLRSLDDVARYMAPKLLGQTQAKKVVLLVVMYTLYCSQHFLKDATRRPLHLLLLGPAKTGKSALLCGVQSLMGAQADVLDSTVVRCAGRGEVTRTSDGASFLSALPSRRRDLLMAGPGMTATTLVLDHLPASSSAAVVAPLKDALERQSGCVADMEGLESSVAMGLPVHIIAAAEEESGSAVHLAPFFPLVTSLIPTSSLGESALISQDVVAASRARASTSRSTSRGASTSSSSSITQRSASLMRGPGASALPERLTADDVEYLLRRAADPALLNATMDSAVCYASYMPKLVAAAGLVEEAQPPTCTFLPPPSACRGSRQMDSRLASGAVDESLSASPLCFESHLRVLRCLSQARLLLETAEEVRAVGWTVEMRDEVWQLYEHHLVTLGDLLHQRSGTQRAENARAAAAARAMSATIPGTSDAGAWAPWPSSGGVGRDGNRMGKMSKKKRRLLFVEQLRRCQSLLGDERDVILPAEAAHIYAQMGDSAAFGDLLDVVMSRLQEESLVIRRPGGWRAL</sequence>
<dbReference type="EMBL" id="LGTL01000006">
    <property type="protein sequence ID" value="KPA81258.1"/>
    <property type="molecule type" value="Genomic_DNA"/>
</dbReference>
<dbReference type="InterPro" id="IPR027417">
    <property type="entry name" value="P-loop_NTPase"/>
</dbReference>
<dbReference type="AlphaFoldDB" id="A0A0N1J4W9"/>
<dbReference type="Proteomes" id="UP000037923">
    <property type="component" value="Unassembled WGS sequence"/>
</dbReference>
<reference evidence="2 3" key="1">
    <citation type="submission" date="2015-07" db="EMBL/GenBank/DDBJ databases">
        <title>High-quality genome of monoxenous trypanosomatid Leptomonas pyrrhocoris.</title>
        <authorList>
            <person name="Flegontov P."/>
            <person name="Butenko A."/>
            <person name="Firsov S."/>
            <person name="Vlcek C."/>
            <person name="Logacheva M.D."/>
            <person name="Field M."/>
            <person name="Filatov D."/>
            <person name="Flegontova O."/>
            <person name="Gerasimov E."/>
            <person name="Jackson A.P."/>
            <person name="Kelly S."/>
            <person name="Opperdoes F."/>
            <person name="O'Reilly A."/>
            <person name="Votypka J."/>
            <person name="Yurchenko V."/>
            <person name="Lukes J."/>
        </authorList>
    </citation>
    <scope>NUCLEOTIDE SEQUENCE [LARGE SCALE GENOMIC DNA]</scope>
    <source>
        <strain evidence="2">H10</strain>
    </source>
</reference>
<dbReference type="RefSeq" id="XP_015659696.1">
    <property type="nucleotide sequence ID" value="XM_015801076.1"/>
</dbReference>
<proteinExistence type="predicted"/>
<dbReference type="OMA" id="CLAHQSG"/>
<protein>
    <recommendedName>
        <fullName evidence="4">MCM domain-containing protein</fullName>
    </recommendedName>
</protein>
<feature type="compositionally biased region" description="Low complexity" evidence="1">
    <location>
        <begin position="508"/>
        <end position="534"/>
    </location>
</feature>
<dbReference type="RefSeq" id="XP_015659697.1">
    <property type="nucleotide sequence ID" value="XM_015801077.1"/>
</dbReference>
<keyword evidence="3" id="KW-1185">Reference proteome</keyword>
<feature type="region of interest" description="Disordered" evidence="1">
    <location>
        <begin position="508"/>
        <end position="543"/>
    </location>
</feature>
<accession>A0A0N1J4W9</accession>
<evidence type="ECO:0008006" key="4">
    <source>
        <dbReference type="Google" id="ProtNLM"/>
    </source>
</evidence>
<dbReference type="SUPFAM" id="SSF52540">
    <property type="entry name" value="P-loop containing nucleoside triphosphate hydrolases"/>
    <property type="match status" value="1"/>
</dbReference>
<dbReference type="EMBL" id="LGTL01000006">
    <property type="protein sequence ID" value="KPA81257.1"/>
    <property type="molecule type" value="Genomic_DNA"/>
</dbReference>
<evidence type="ECO:0000313" key="2">
    <source>
        <dbReference type="EMBL" id="KPA81258.1"/>
    </source>
</evidence>
<dbReference type="OrthoDB" id="272016at2759"/>
<evidence type="ECO:0000256" key="1">
    <source>
        <dbReference type="SAM" id="MobiDB-lite"/>
    </source>
</evidence>
<gene>
    <name evidence="2" type="ORF">ABB37_03672</name>
</gene>
<dbReference type="VEuPathDB" id="TriTrypDB:LpyrH10_06_0420"/>
<organism evidence="2 3">
    <name type="scientific">Leptomonas pyrrhocoris</name>
    <name type="common">Firebug parasite</name>
    <dbReference type="NCBI Taxonomy" id="157538"/>
    <lineage>
        <taxon>Eukaryota</taxon>
        <taxon>Discoba</taxon>
        <taxon>Euglenozoa</taxon>
        <taxon>Kinetoplastea</taxon>
        <taxon>Metakinetoplastina</taxon>
        <taxon>Trypanosomatida</taxon>
        <taxon>Trypanosomatidae</taxon>
        <taxon>Leishmaniinae</taxon>
        <taxon>Leptomonas</taxon>
    </lineage>
</organism>
<name>A0A0N1J4W9_LEPPY</name>
<comment type="caution">
    <text evidence="2">The sequence shown here is derived from an EMBL/GenBank/DDBJ whole genome shotgun (WGS) entry which is preliminary data.</text>
</comment>